<protein>
    <recommendedName>
        <fullName evidence="4">D-isomer specific 2-hydroxyacid dehydrogenase catalytic domain-containing protein</fullName>
    </recommendedName>
</protein>
<dbReference type="EMBL" id="AMWN01000003">
    <property type="protein sequence ID" value="EXJ90186.1"/>
    <property type="molecule type" value="Genomic_DNA"/>
</dbReference>
<evidence type="ECO:0000259" key="4">
    <source>
        <dbReference type="Pfam" id="PF00389"/>
    </source>
</evidence>
<dbReference type="Proteomes" id="UP000019484">
    <property type="component" value="Unassembled WGS sequence"/>
</dbReference>
<dbReference type="GO" id="GO:0016616">
    <property type="term" value="F:oxidoreductase activity, acting on the CH-OH group of donors, NAD or NADP as acceptor"/>
    <property type="evidence" value="ECO:0007669"/>
    <property type="project" value="InterPro"/>
</dbReference>
<gene>
    <name evidence="5" type="ORF">A1O1_03285</name>
</gene>
<dbReference type="PANTHER" id="PTHR43761">
    <property type="entry name" value="D-ISOMER SPECIFIC 2-HYDROXYACID DEHYDROGENASE FAMILY PROTEIN (AFU_ORTHOLOGUE AFUA_1G13630)"/>
    <property type="match status" value="1"/>
</dbReference>
<dbReference type="AlphaFoldDB" id="W9YLR3"/>
<dbReference type="STRING" id="1182541.W9YLR3"/>
<dbReference type="OrthoDB" id="298012at2759"/>
<dbReference type="GeneID" id="19158179"/>
<reference evidence="5 6" key="1">
    <citation type="submission" date="2013-03" db="EMBL/GenBank/DDBJ databases">
        <title>The Genome Sequence of Capronia coronata CBS 617.96.</title>
        <authorList>
            <consortium name="The Broad Institute Genomics Platform"/>
            <person name="Cuomo C."/>
            <person name="de Hoog S."/>
            <person name="Gorbushina A."/>
            <person name="Walker B."/>
            <person name="Young S.K."/>
            <person name="Zeng Q."/>
            <person name="Gargeya S."/>
            <person name="Fitzgerald M."/>
            <person name="Haas B."/>
            <person name="Abouelleil A."/>
            <person name="Allen A.W."/>
            <person name="Alvarado L."/>
            <person name="Arachchi H.M."/>
            <person name="Berlin A.M."/>
            <person name="Chapman S.B."/>
            <person name="Gainer-Dewar J."/>
            <person name="Goldberg J."/>
            <person name="Griggs A."/>
            <person name="Gujja S."/>
            <person name="Hansen M."/>
            <person name="Howarth C."/>
            <person name="Imamovic A."/>
            <person name="Ireland A."/>
            <person name="Larimer J."/>
            <person name="McCowan C."/>
            <person name="Murphy C."/>
            <person name="Pearson M."/>
            <person name="Poon T.W."/>
            <person name="Priest M."/>
            <person name="Roberts A."/>
            <person name="Saif S."/>
            <person name="Shea T."/>
            <person name="Sisk P."/>
            <person name="Sykes S."/>
            <person name="Wortman J."/>
            <person name="Nusbaum C."/>
            <person name="Birren B."/>
        </authorList>
    </citation>
    <scope>NUCLEOTIDE SEQUENCE [LARGE SCALE GENOMIC DNA]</scope>
    <source>
        <strain evidence="5 6">CBS 617.96</strain>
    </source>
</reference>
<dbReference type="Pfam" id="PF00389">
    <property type="entry name" value="2-Hacid_dh"/>
    <property type="match status" value="1"/>
</dbReference>
<dbReference type="InterPro" id="IPR050418">
    <property type="entry name" value="D-iso_2-hydroxyacid_DH_PdxB"/>
</dbReference>
<name>W9YLR3_9EURO</name>
<evidence type="ECO:0000256" key="1">
    <source>
        <dbReference type="ARBA" id="ARBA00005854"/>
    </source>
</evidence>
<dbReference type="Gene3D" id="3.40.50.720">
    <property type="entry name" value="NAD(P)-binding Rossmann-like Domain"/>
    <property type="match status" value="2"/>
</dbReference>
<dbReference type="RefSeq" id="XP_007722380.1">
    <property type="nucleotide sequence ID" value="XM_007724190.1"/>
</dbReference>
<accession>W9YLR3</accession>
<evidence type="ECO:0000313" key="6">
    <source>
        <dbReference type="Proteomes" id="UP000019484"/>
    </source>
</evidence>
<evidence type="ECO:0000256" key="3">
    <source>
        <dbReference type="ARBA" id="ARBA00023027"/>
    </source>
</evidence>
<organism evidence="5 6">
    <name type="scientific">Capronia coronata CBS 617.96</name>
    <dbReference type="NCBI Taxonomy" id="1182541"/>
    <lineage>
        <taxon>Eukaryota</taxon>
        <taxon>Fungi</taxon>
        <taxon>Dikarya</taxon>
        <taxon>Ascomycota</taxon>
        <taxon>Pezizomycotina</taxon>
        <taxon>Eurotiomycetes</taxon>
        <taxon>Chaetothyriomycetidae</taxon>
        <taxon>Chaetothyriales</taxon>
        <taxon>Herpotrichiellaceae</taxon>
        <taxon>Capronia</taxon>
    </lineage>
</organism>
<evidence type="ECO:0000313" key="5">
    <source>
        <dbReference type="EMBL" id="EXJ90186.1"/>
    </source>
</evidence>
<dbReference type="SUPFAM" id="SSF52283">
    <property type="entry name" value="Formate/glycerate dehydrogenase catalytic domain-like"/>
    <property type="match status" value="1"/>
</dbReference>
<keyword evidence="3" id="KW-0520">NAD</keyword>
<proteinExistence type="inferred from homology"/>
<keyword evidence="6" id="KW-1185">Reference proteome</keyword>
<comment type="caution">
    <text evidence="5">The sequence shown here is derived from an EMBL/GenBank/DDBJ whole genome shotgun (WGS) entry which is preliminary data.</text>
</comment>
<keyword evidence="2" id="KW-0560">Oxidoreductase</keyword>
<sequence length="129" mass="14404">MSVRIDFIDLEICKQRGIWVLDCANANTNSVAKHEVGLYLAARRKVVELPQRTIRGEWADQGALLGILRDHNDRRPLSLKDEKVGIVGYGSIGMAHQPRGDTYNKLTIASELGRQIVDICTSLRMSVCL</sequence>
<comment type="similarity">
    <text evidence="1">Belongs to the D-isomer specific 2-hydroxyacid dehydrogenase family.</text>
</comment>
<dbReference type="HOGENOM" id="CLU_1948565_0_0_1"/>
<feature type="domain" description="D-isomer specific 2-hydroxyacid dehydrogenase catalytic" evidence="4">
    <location>
        <begin position="2"/>
        <end position="35"/>
    </location>
</feature>
<dbReference type="GO" id="GO:0051287">
    <property type="term" value="F:NAD binding"/>
    <property type="evidence" value="ECO:0007669"/>
    <property type="project" value="InterPro"/>
</dbReference>
<dbReference type="PANTHER" id="PTHR43761:SF1">
    <property type="entry name" value="D-ISOMER SPECIFIC 2-HYDROXYACID DEHYDROGENASE CATALYTIC DOMAIN-CONTAINING PROTEIN-RELATED"/>
    <property type="match status" value="1"/>
</dbReference>
<evidence type="ECO:0000256" key="2">
    <source>
        <dbReference type="ARBA" id="ARBA00023002"/>
    </source>
</evidence>
<dbReference type="InterPro" id="IPR006139">
    <property type="entry name" value="D-isomer_2_OHA_DH_cat_dom"/>
</dbReference>